<sequence length="263" mass="27769">MPSGAVWGCFGAERPQTAPLAGREAGLGGGWVAGSTADVEPYAKILAAEGYTVVAVDYALAPAARYPLPLRQVGAALSWLTEHADEVHVDIDRLVLAGDSAGAQISAQLAIAITDPSYAARIGVEPTVAAHQLRGVISHCGPQLPELLEDAHGVEGWFIRTIGRAYFATSSFDEPHVHDASVAAQVGPSYPPTLVTGGNADPLTPQGKAFAERLTAAGVDVTTMFWPDDYTPALQHEFQFDLRLEAAQETLAATRAFLARVMR</sequence>
<dbReference type="Proteomes" id="UP000275225">
    <property type="component" value="Unassembled WGS sequence"/>
</dbReference>
<dbReference type="InterPro" id="IPR050300">
    <property type="entry name" value="GDXG_lipolytic_enzyme"/>
</dbReference>
<evidence type="ECO:0000259" key="2">
    <source>
        <dbReference type="Pfam" id="PF07859"/>
    </source>
</evidence>
<dbReference type="GO" id="GO:0016787">
    <property type="term" value="F:hydrolase activity"/>
    <property type="evidence" value="ECO:0007669"/>
    <property type="project" value="UniProtKB-KW"/>
</dbReference>
<accession>A0A3N6X3H2</accession>
<dbReference type="AlphaFoldDB" id="A0A3N6X3H2"/>
<reference evidence="3 4" key="1">
    <citation type="submission" date="2018-11" db="EMBL/GenBank/DDBJ databases">
        <authorList>
            <person name="Li F."/>
        </authorList>
    </citation>
    <scope>NUCLEOTIDE SEQUENCE [LARGE SCALE GENOMIC DNA]</scope>
    <source>
        <strain evidence="3 4">YS17T</strain>
    </source>
</reference>
<protein>
    <submittedName>
        <fullName evidence="3">Alpha/beta hydrolase</fullName>
    </submittedName>
</protein>
<keyword evidence="1 3" id="KW-0378">Hydrolase</keyword>
<keyword evidence="4" id="KW-1185">Reference proteome</keyword>
<dbReference type="OrthoDB" id="9803828at2"/>
<comment type="caution">
    <text evidence="3">The sequence shown here is derived from an EMBL/GenBank/DDBJ whole genome shotgun (WGS) entry which is preliminary data.</text>
</comment>
<dbReference type="InterPro" id="IPR029058">
    <property type="entry name" value="AB_hydrolase_fold"/>
</dbReference>
<dbReference type="Pfam" id="PF07859">
    <property type="entry name" value="Abhydrolase_3"/>
    <property type="match status" value="1"/>
</dbReference>
<proteinExistence type="predicted"/>
<dbReference type="PANTHER" id="PTHR48081">
    <property type="entry name" value="AB HYDROLASE SUPERFAMILY PROTEIN C4A8.06C"/>
    <property type="match status" value="1"/>
</dbReference>
<dbReference type="SUPFAM" id="SSF53474">
    <property type="entry name" value="alpha/beta-Hydrolases"/>
    <property type="match status" value="1"/>
</dbReference>
<dbReference type="EMBL" id="RQJX01000005">
    <property type="protein sequence ID" value="RQN08665.1"/>
    <property type="molecule type" value="Genomic_DNA"/>
</dbReference>
<organism evidence="3 4">
    <name type="scientific">Aeromicrobium camelliae</name>
    <dbReference type="NCBI Taxonomy" id="1538144"/>
    <lineage>
        <taxon>Bacteria</taxon>
        <taxon>Bacillati</taxon>
        <taxon>Actinomycetota</taxon>
        <taxon>Actinomycetes</taxon>
        <taxon>Propionibacteriales</taxon>
        <taxon>Nocardioidaceae</taxon>
        <taxon>Aeromicrobium</taxon>
    </lineage>
</organism>
<feature type="domain" description="Alpha/beta hydrolase fold-3" evidence="2">
    <location>
        <begin position="28"/>
        <end position="228"/>
    </location>
</feature>
<evidence type="ECO:0000313" key="3">
    <source>
        <dbReference type="EMBL" id="RQN08665.1"/>
    </source>
</evidence>
<evidence type="ECO:0000256" key="1">
    <source>
        <dbReference type="ARBA" id="ARBA00022801"/>
    </source>
</evidence>
<gene>
    <name evidence="3" type="ORF">EHW97_05275</name>
</gene>
<name>A0A3N6X3H2_9ACTN</name>
<evidence type="ECO:0000313" key="4">
    <source>
        <dbReference type="Proteomes" id="UP000275225"/>
    </source>
</evidence>
<dbReference type="InterPro" id="IPR013094">
    <property type="entry name" value="AB_hydrolase_3"/>
</dbReference>
<dbReference type="Gene3D" id="3.40.50.1820">
    <property type="entry name" value="alpha/beta hydrolase"/>
    <property type="match status" value="1"/>
</dbReference>